<feature type="transmembrane region" description="Helical" evidence="10">
    <location>
        <begin position="12"/>
        <end position="31"/>
    </location>
</feature>
<name>A0ABQ5TZC1_9PROT</name>
<evidence type="ECO:0000256" key="10">
    <source>
        <dbReference type="HAMAP-Rule" id="MF_02078"/>
    </source>
</evidence>
<evidence type="ECO:0000313" key="13">
    <source>
        <dbReference type="Proteomes" id="UP001161409"/>
    </source>
</evidence>
<dbReference type="HAMAP" id="MF_02078">
    <property type="entry name" value="MurJ_MviN"/>
    <property type="match status" value="1"/>
</dbReference>
<dbReference type="PIRSF" id="PIRSF002869">
    <property type="entry name" value="MviN"/>
    <property type="match status" value="1"/>
</dbReference>
<comment type="similarity">
    <text evidence="9 10 11">Belongs to the MurJ/MviN family.</text>
</comment>
<gene>
    <name evidence="10" type="primary">murJ</name>
    <name evidence="12" type="ORF">GCM10007924_04410</name>
</gene>
<evidence type="ECO:0000256" key="2">
    <source>
        <dbReference type="ARBA" id="ARBA00022475"/>
    </source>
</evidence>
<proteinExistence type="inferred from homology"/>
<keyword evidence="10 11" id="KW-0813">Transport</keyword>
<evidence type="ECO:0000256" key="11">
    <source>
        <dbReference type="PIRNR" id="PIRNR002869"/>
    </source>
</evidence>
<dbReference type="Pfam" id="PF03023">
    <property type="entry name" value="MurJ"/>
    <property type="match status" value="1"/>
</dbReference>
<feature type="transmembrane region" description="Helical" evidence="10">
    <location>
        <begin position="258"/>
        <end position="279"/>
    </location>
</feature>
<reference evidence="12" key="1">
    <citation type="journal article" date="2014" name="Int. J. Syst. Evol. Microbiol.">
        <title>Complete genome of a new Firmicutes species belonging to the dominant human colonic microbiota ('Ruminococcus bicirculans') reveals two chromosomes and a selective capacity to utilize plant glucans.</title>
        <authorList>
            <consortium name="NISC Comparative Sequencing Program"/>
            <person name="Wegmann U."/>
            <person name="Louis P."/>
            <person name="Goesmann A."/>
            <person name="Henrissat B."/>
            <person name="Duncan S.H."/>
            <person name="Flint H.J."/>
        </authorList>
    </citation>
    <scope>NUCLEOTIDE SEQUENCE</scope>
    <source>
        <strain evidence="12">NBRC 103408</strain>
    </source>
</reference>
<keyword evidence="2 10" id="KW-1003">Cell membrane</keyword>
<keyword evidence="4 10" id="KW-0133">Cell shape</keyword>
<dbReference type="Proteomes" id="UP001161409">
    <property type="component" value="Unassembled WGS sequence"/>
</dbReference>
<dbReference type="PANTHER" id="PTHR47019">
    <property type="entry name" value="LIPID II FLIPPASE MURJ"/>
    <property type="match status" value="1"/>
</dbReference>
<feature type="transmembrane region" description="Helical" evidence="10">
    <location>
        <begin position="148"/>
        <end position="166"/>
    </location>
</feature>
<evidence type="ECO:0000256" key="1">
    <source>
        <dbReference type="ARBA" id="ARBA00004651"/>
    </source>
</evidence>
<dbReference type="InterPro" id="IPR051050">
    <property type="entry name" value="Lipid_II_flippase_MurJ/MviN"/>
</dbReference>
<keyword evidence="10" id="KW-0997">Cell inner membrane</keyword>
<feature type="transmembrane region" description="Helical" evidence="10">
    <location>
        <begin position="370"/>
        <end position="389"/>
    </location>
</feature>
<keyword evidence="6 10" id="KW-1133">Transmembrane helix</keyword>
<dbReference type="CDD" id="cd13123">
    <property type="entry name" value="MATE_MurJ_like"/>
    <property type="match status" value="1"/>
</dbReference>
<reference evidence="12" key="2">
    <citation type="submission" date="2023-01" db="EMBL/GenBank/DDBJ databases">
        <title>Draft genome sequence of Sneathiella chinensis strain NBRC 103408.</title>
        <authorList>
            <person name="Sun Q."/>
            <person name="Mori K."/>
        </authorList>
    </citation>
    <scope>NUCLEOTIDE SEQUENCE</scope>
    <source>
        <strain evidence="12">NBRC 103408</strain>
    </source>
</reference>
<keyword evidence="13" id="KW-1185">Reference proteome</keyword>
<feature type="transmembrane region" description="Helical" evidence="10">
    <location>
        <begin position="395"/>
        <end position="416"/>
    </location>
</feature>
<feature type="transmembrane region" description="Helical" evidence="10">
    <location>
        <begin position="428"/>
        <end position="448"/>
    </location>
</feature>
<keyword evidence="7 10" id="KW-0472">Membrane</keyword>
<feature type="transmembrane region" description="Helical" evidence="10">
    <location>
        <begin position="172"/>
        <end position="195"/>
    </location>
</feature>
<evidence type="ECO:0000256" key="5">
    <source>
        <dbReference type="ARBA" id="ARBA00022984"/>
    </source>
</evidence>
<dbReference type="NCBIfam" id="TIGR01695">
    <property type="entry name" value="murJ_mviN"/>
    <property type="match status" value="1"/>
</dbReference>
<sequence>MISRILGFVRDILVAAVIGAGPISDAFFVAFRIPNMFRRLVAEGAFSAAFVPMFARQLEGKSEKEALDFASHALGFLTGFLFLFSALFMIFMPFLMQYLAPGFEPGGLRFELAVDYTRITFPYLACMAVVALLGGVLNAYYKFAAMSAAPILLNIILIGCLVYSLSGADTDAGLILSWGVAAAGVAQVLFLIVACRRAGVSLPLQRPRLTPKIRRLFKLMLPGLLGAGVLQINILVGTIIASLLATGSISYLYYADRVYQLPLGVIGIAMGTALLPLLSRQLRAGEEGPAAHTMNRAVELSMLFTLPAAAALMTISLPVISVLFQRGAFDAAASQTTAAALVAFASGLPAYVLTKVYAPGFFAREDTTTPVVIGILSMLLNVALSLLLIGSLNHVGIALATSLSAWANAAMLWFLLSRKGHYKADRRLFLRVAAMLLASAIMAAGLYLGEQYLAGWLSGSLTQRVLALGGLVVGGATLFFCAAFVLGAARIREVKSLLLRRKTT</sequence>
<dbReference type="InterPro" id="IPR004268">
    <property type="entry name" value="MurJ"/>
</dbReference>
<keyword evidence="3 10" id="KW-0812">Transmembrane</keyword>
<comment type="subcellular location">
    <subcellularLocation>
        <location evidence="10">Cell inner membrane</location>
        <topology evidence="10">Multi-pass membrane protein</topology>
    </subcellularLocation>
    <subcellularLocation>
        <location evidence="1">Cell membrane</location>
        <topology evidence="1">Multi-pass membrane protein</topology>
    </subcellularLocation>
</comment>
<protein>
    <recommendedName>
        <fullName evidence="10">Probable lipid II flippase MurJ</fullName>
    </recommendedName>
</protein>
<feature type="transmembrane region" description="Helical" evidence="10">
    <location>
        <begin position="300"/>
        <end position="324"/>
    </location>
</feature>
<evidence type="ECO:0000256" key="8">
    <source>
        <dbReference type="ARBA" id="ARBA00060041"/>
    </source>
</evidence>
<feature type="transmembrane region" description="Helical" evidence="10">
    <location>
        <begin position="76"/>
        <end position="100"/>
    </location>
</feature>
<evidence type="ECO:0000256" key="3">
    <source>
        <dbReference type="ARBA" id="ARBA00022692"/>
    </source>
</evidence>
<dbReference type="PANTHER" id="PTHR47019:SF1">
    <property type="entry name" value="LIPID II FLIPPASE MURJ"/>
    <property type="match status" value="1"/>
</dbReference>
<evidence type="ECO:0000313" key="12">
    <source>
        <dbReference type="EMBL" id="GLQ05220.1"/>
    </source>
</evidence>
<comment type="caution">
    <text evidence="12">The sequence shown here is derived from an EMBL/GenBank/DDBJ whole genome shotgun (WGS) entry which is preliminary data.</text>
</comment>
<dbReference type="PRINTS" id="PR01806">
    <property type="entry name" value="VIRFACTRMVIN"/>
</dbReference>
<feature type="transmembrane region" description="Helical" evidence="10">
    <location>
        <begin position="468"/>
        <end position="491"/>
    </location>
</feature>
<evidence type="ECO:0000256" key="7">
    <source>
        <dbReference type="ARBA" id="ARBA00023136"/>
    </source>
</evidence>
<feature type="transmembrane region" description="Helical" evidence="10">
    <location>
        <begin position="120"/>
        <end position="141"/>
    </location>
</feature>
<evidence type="ECO:0000256" key="9">
    <source>
        <dbReference type="ARBA" id="ARBA00061532"/>
    </source>
</evidence>
<feature type="transmembrane region" description="Helical" evidence="10">
    <location>
        <begin position="216"/>
        <end position="246"/>
    </location>
</feature>
<accession>A0ABQ5TZC1</accession>
<dbReference type="EMBL" id="BSNF01000001">
    <property type="protein sequence ID" value="GLQ05220.1"/>
    <property type="molecule type" value="Genomic_DNA"/>
</dbReference>
<evidence type="ECO:0000256" key="4">
    <source>
        <dbReference type="ARBA" id="ARBA00022960"/>
    </source>
</evidence>
<feature type="transmembrane region" description="Helical" evidence="10">
    <location>
        <begin position="336"/>
        <end position="358"/>
    </location>
</feature>
<organism evidence="12 13">
    <name type="scientific">Sneathiella chinensis</name>
    <dbReference type="NCBI Taxonomy" id="349750"/>
    <lineage>
        <taxon>Bacteria</taxon>
        <taxon>Pseudomonadati</taxon>
        <taxon>Pseudomonadota</taxon>
        <taxon>Alphaproteobacteria</taxon>
        <taxon>Sneathiellales</taxon>
        <taxon>Sneathiellaceae</taxon>
        <taxon>Sneathiella</taxon>
    </lineage>
</organism>
<keyword evidence="10 11" id="KW-0961">Cell wall biogenesis/degradation</keyword>
<keyword evidence="5 10" id="KW-0573">Peptidoglycan synthesis</keyword>
<comment type="function">
    <text evidence="8 10 11">Involved in peptidoglycan biosynthesis. Transports lipid-linked peptidoglycan precursors from the inner to the outer leaflet of the cytoplasmic membrane.</text>
</comment>
<comment type="pathway">
    <text evidence="10">Cell wall biogenesis; peptidoglycan biosynthesis.</text>
</comment>
<evidence type="ECO:0000256" key="6">
    <source>
        <dbReference type="ARBA" id="ARBA00022989"/>
    </source>
</evidence>